<dbReference type="RefSeq" id="WP_149089389.1">
    <property type="nucleotide sequence ID" value="NZ_VKKY01000001.1"/>
</dbReference>
<dbReference type="PANTHER" id="PTHR40841:SF2">
    <property type="entry name" value="SIDEROPHORE-DEGRADING ESTERASE (EUROFUNG)"/>
    <property type="match status" value="1"/>
</dbReference>
<dbReference type="Pfam" id="PF00756">
    <property type="entry name" value="Esterase"/>
    <property type="match status" value="1"/>
</dbReference>
<dbReference type="SMART" id="SM00028">
    <property type="entry name" value="TPR"/>
    <property type="match status" value="2"/>
</dbReference>
<dbReference type="OrthoDB" id="9784036at2"/>
<name>A0A5B6TK20_9BACT</name>
<feature type="chain" id="PRO_5023007063" evidence="4">
    <location>
        <begin position="22"/>
        <end position="401"/>
    </location>
</feature>
<dbReference type="InterPro" id="IPR052558">
    <property type="entry name" value="Siderophore_Hydrolase_D"/>
</dbReference>
<dbReference type="PROSITE" id="PS50005">
    <property type="entry name" value="TPR"/>
    <property type="match status" value="1"/>
</dbReference>
<dbReference type="AlphaFoldDB" id="A0A5B6TK20"/>
<dbReference type="InterPro" id="IPR000801">
    <property type="entry name" value="Esterase-like"/>
</dbReference>
<evidence type="ECO:0000313" key="6">
    <source>
        <dbReference type="Proteomes" id="UP000324133"/>
    </source>
</evidence>
<dbReference type="PANTHER" id="PTHR40841">
    <property type="entry name" value="SIDEROPHORE TRIACETYLFUSARININE C ESTERASE"/>
    <property type="match status" value="1"/>
</dbReference>
<organism evidence="5 6">
    <name type="scientific">Rufibacter hautae</name>
    <dbReference type="NCBI Taxonomy" id="2595005"/>
    <lineage>
        <taxon>Bacteria</taxon>
        <taxon>Pseudomonadati</taxon>
        <taxon>Bacteroidota</taxon>
        <taxon>Cytophagia</taxon>
        <taxon>Cytophagales</taxon>
        <taxon>Hymenobacteraceae</taxon>
        <taxon>Rufibacter</taxon>
    </lineage>
</organism>
<evidence type="ECO:0000256" key="3">
    <source>
        <dbReference type="PROSITE-ProRule" id="PRU00339"/>
    </source>
</evidence>
<comment type="similarity">
    <text evidence="1">Belongs to the esterase D family.</text>
</comment>
<dbReference type="EMBL" id="VKKY01000001">
    <property type="protein sequence ID" value="KAA3439749.1"/>
    <property type="molecule type" value="Genomic_DNA"/>
</dbReference>
<dbReference type="Gene3D" id="3.40.50.1820">
    <property type="entry name" value="alpha/beta hydrolase"/>
    <property type="match status" value="1"/>
</dbReference>
<evidence type="ECO:0000256" key="1">
    <source>
        <dbReference type="ARBA" id="ARBA00005622"/>
    </source>
</evidence>
<evidence type="ECO:0000313" key="5">
    <source>
        <dbReference type="EMBL" id="KAA3439749.1"/>
    </source>
</evidence>
<dbReference type="GO" id="GO:0016788">
    <property type="term" value="F:hydrolase activity, acting on ester bonds"/>
    <property type="evidence" value="ECO:0007669"/>
    <property type="project" value="TreeGrafter"/>
</dbReference>
<proteinExistence type="inferred from homology"/>
<protein>
    <submittedName>
        <fullName evidence="5">Alpha/beta hydrolase</fullName>
    </submittedName>
</protein>
<keyword evidence="3" id="KW-0802">TPR repeat</keyword>
<dbReference type="SUPFAM" id="SSF48452">
    <property type="entry name" value="TPR-like"/>
    <property type="match status" value="1"/>
</dbReference>
<keyword evidence="2 5" id="KW-0378">Hydrolase</keyword>
<evidence type="ECO:0000256" key="4">
    <source>
        <dbReference type="SAM" id="SignalP"/>
    </source>
</evidence>
<feature type="repeat" description="TPR" evidence="3">
    <location>
        <begin position="355"/>
        <end position="388"/>
    </location>
</feature>
<comment type="caution">
    <text evidence="5">The sequence shown here is derived from an EMBL/GenBank/DDBJ whole genome shotgun (WGS) entry which is preliminary data.</text>
</comment>
<dbReference type="InterPro" id="IPR029058">
    <property type="entry name" value="AB_hydrolase_fold"/>
</dbReference>
<dbReference type="InterPro" id="IPR011990">
    <property type="entry name" value="TPR-like_helical_dom_sf"/>
</dbReference>
<sequence length="401" mass="45665">MRIFLLALFLLPALCFGQAVKQTDNLITIGTKEILPSAILGEDREVWVYVPKSSDGNARYPVMYLLDGKDFFHSVTGMVDEMSSVGKAPKMIVVGILSKDRGSELTPTYSKFSRDGMVDPDFKNSGRGEKFISFIQRELMPFVESRYQTAPYRMFVGHSLGGLTVLNALVNHPALFNSYVAIDPSVWWDGHLIIKQAQKALAQKEYATKSLYYATSNTMEKGMDTVRVMQDTAYANGNVRNHFQFREVLRKSKNLAWAWRYYPEDNHSSVPLPAGYDALRFLFKKYELDKNLNDPTITVAYLKDHYRAVSAMMQYTVMPSEVTVNMLGYASLGNKQYDRAYQFFKMNLENYPTNGNLHDSMGDYYLAVGDKKKAMEAFKKALSLEEVAETRRKLKQLEVGQ</sequence>
<dbReference type="SUPFAM" id="SSF53474">
    <property type="entry name" value="alpha/beta-Hydrolases"/>
    <property type="match status" value="1"/>
</dbReference>
<keyword evidence="6" id="KW-1185">Reference proteome</keyword>
<accession>A0A5B6TK20</accession>
<feature type="signal peptide" evidence="4">
    <location>
        <begin position="1"/>
        <end position="21"/>
    </location>
</feature>
<reference evidence="5 6" key="1">
    <citation type="submission" date="2019-07" db="EMBL/GenBank/DDBJ databases">
        <title>Rufibacter sp. nov., isolated from lake sediment.</title>
        <authorList>
            <person name="Qu J.-H."/>
        </authorList>
    </citation>
    <scope>NUCLEOTIDE SEQUENCE [LARGE SCALE GENOMIC DNA]</scope>
    <source>
        <strain evidence="5 6">NBS58-1</strain>
    </source>
</reference>
<dbReference type="InterPro" id="IPR019734">
    <property type="entry name" value="TPR_rpt"/>
</dbReference>
<evidence type="ECO:0000256" key="2">
    <source>
        <dbReference type="ARBA" id="ARBA00022801"/>
    </source>
</evidence>
<gene>
    <name evidence="5" type="ORF">FOA19_03470</name>
</gene>
<keyword evidence="4" id="KW-0732">Signal</keyword>
<dbReference type="Proteomes" id="UP000324133">
    <property type="component" value="Unassembled WGS sequence"/>
</dbReference>